<feature type="region of interest" description="Disordered" evidence="1">
    <location>
        <begin position="136"/>
        <end position="189"/>
    </location>
</feature>
<sequence length="189" mass="21760">MATKLLRPARLYFTTNPRSVKSLTESKAVFSYFDKIGPLLEFKFGRDTENKKILKFGWVSYKDNEISKKLLSSETLSLPEPLSFDIKFEESIHEAVYNKPPPHRYKPRFSGFYINRNNPQGNIDASRILDLFSSPSSMDQKSSLENEVSLNENENNDNTDAVEEKREFDEITRETIEESGTSRDKSSSL</sequence>
<evidence type="ECO:0000313" key="2">
    <source>
        <dbReference type="EMBL" id="CAG8554112.1"/>
    </source>
</evidence>
<comment type="caution">
    <text evidence="2">The sequence shown here is derived from an EMBL/GenBank/DDBJ whole genome shotgun (WGS) entry which is preliminary data.</text>
</comment>
<dbReference type="Proteomes" id="UP000789342">
    <property type="component" value="Unassembled WGS sequence"/>
</dbReference>
<dbReference type="OrthoDB" id="2381532at2759"/>
<protein>
    <submittedName>
        <fullName evidence="2">17568_t:CDS:1</fullName>
    </submittedName>
</protein>
<keyword evidence="3" id="KW-1185">Reference proteome</keyword>
<dbReference type="AlphaFoldDB" id="A0A9N9B7Q2"/>
<reference evidence="2" key="1">
    <citation type="submission" date="2021-06" db="EMBL/GenBank/DDBJ databases">
        <authorList>
            <person name="Kallberg Y."/>
            <person name="Tangrot J."/>
            <person name="Rosling A."/>
        </authorList>
    </citation>
    <scope>NUCLEOTIDE SEQUENCE</scope>
    <source>
        <strain evidence="2">CL551</strain>
    </source>
</reference>
<evidence type="ECO:0000313" key="3">
    <source>
        <dbReference type="Proteomes" id="UP000789342"/>
    </source>
</evidence>
<feature type="compositionally biased region" description="Basic and acidic residues" evidence="1">
    <location>
        <begin position="162"/>
        <end position="189"/>
    </location>
</feature>
<dbReference type="EMBL" id="CAJVPV010003540">
    <property type="protein sequence ID" value="CAG8554112.1"/>
    <property type="molecule type" value="Genomic_DNA"/>
</dbReference>
<feature type="non-terminal residue" evidence="2">
    <location>
        <position position="189"/>
    </location>
</feature>
<name>A0A9N9B7Q2_9GLOM</name>
<gene>
    <name evidence="2" type="ORF">AMORRO_LOCUS5711</name>
</gene>
<feature type="compositionally biased region" description="Low complexity" evidence="1">
    <location>
        <begin position="143"/>
        <end position="153"/>
    </location>
</feature>
<organism evidence="2 3">
    <name type="scientific">Acaulospora morrowiae</name>
    <dbReference type="NCBI Taxonomy" id="94023"/>
    <lineage>
        <taxon>Eukaryota</taxon>
        <taxon>Fungi</taxon>
        <taxon>Fungi incertae sedis</taxon>
        <taxon>Mucoromycota</taxon>
        <taxon>Glomeromycotina</taxon>
        <taxon>Glomeromycetes</taxon>
        <taxon>Diversisporales</taxon>
        <taxon>Acaulosporaceae</taxon>
        <taxon>Acaulospora</taxon>
    </lineage>
</organism>
<evidence type="ECO:0000256" key="1">
    <source>
        <dbReference type="SAM" id="MobiDB-lite"/>
    </source>
</evidence>
<proteinExistence type="predicted"/>
<accession>A0A9N9B7Q2</accession>